<dbReference type="EMBL" id="NAFK01000171">
    <property type="protein sequence ID" value="OSJ24792.1"/>
    <property type="molecule type" value="Genomic_DNA"/>
</dbReference>
<dbReference type="InterPro" id="IPR036291">
    <property type="entry name" value="NAD(P)-bd_dom_sf"/>
</dbReference>
<dbReference type="Gene3D" id="3.40.50.720">
    <property type="entry name" value="NAD(P)-binding Rossmann-like Domain"/>
    <property type="match status" value="1"/>
</dbReference>
<dbReference type="SUPFAM" id="SSF51735">
    <property type="entry name" value="NAD(P)-binding Rossmann-fold domains"/>
    <property type="match status" value="1"/>
</dbReference>
<accession>A0A1X3GQY8</accession>
<comment type="caution">
    <text evidence="4">The sequence shown here is derived from an EMBL/GenBank/DDBJ whole genome shotgun (WGS) entry which is preliminary data.</text>
</comment>
<dbReference type="SMART" id="SM00822">
    <property type="entry name" value="PKS_KR"/>
    <property type="match status" value="1"/>
</dbReference>
<name>A0A1X3GQY8_9BRAD</name>
<evidence type="ECO:0000313" key="4">
    <source>
        <dbReference type="EMBL" id="OSJ04371.1"/>
    </source>
</evidence>
<reference evidence="6 7" key="1">
    <citation type="submission" date="2017-03" db="EMBL/GenBank/DDBJ databases">
        <title>Whole genome sequences of fourteen strains of Bradyrhizobium canariense and one strain of Bradyrhizobium japonicum isolated from Lupinus (Papilionoideae: Genisteae) species in Algeria.</title>
        <authorList>
            <person name="Crovadore J."/>
            <person name="Chekireb D."/>
            <person name="Brachmann A."/>
            <person name="Chablais R."/>
            <person name="Cochard B."/>
            <person name="Lefort F."/>
        </authorList>
    </citation>
    <scope>NUCLEOTIDE SEQUENCE [LARGE SCALE GENOMIC DNA]</scope>
    <source>
        <strain evidence="4 6">UBMA195</strain>
        <strain evidence="5 7">UBMAN05</strain>
    </source>
</reference>
<proteinExistence type="inferred from homology"/>
<evidence type="ECO:0000256" key="1">
    <source>
        <dbReference type="ARBA" id="ARBA00006484"/>
    </source>
</evidence>
<dbReference type="GO" id="GO:0016491">
    <property type="term" value="F:oxidoreductase activity"/>
    <property type="evidence" value="ECO:0007669"/>
    <property type="project" value="UniProtKB-KW"/>
</dbReference>
<dbReference type="OrthoDB" id="9803333at2"/>
<dbReference type="InterPro" id="IPR002347">
    <property type="entry name" value="SDR_fam"/>
</dbReference>
<sequence length="250" mass="25360">MTKRLEGKVALVTGASKGIGAEIAARLAAEGAAVAVNYSASKQAADSVVAAIVAKGGKAIAVHGNLADAKDVKSVVADTVKALGAIDILVNNAGVYEFAPLEAITPEHFHKQFDLNVLGLLLVSGEAARHFNANGGSIINISSAASTLAPPNGAVYSATKASVDAISAVLAKELAPRKIRVNAVNPGMIVTEGVVSAGLHEGDMRNWIESTTPLGRVGKVEEIAAAVAFFASDDASYVTGETLHVAGGLR</sequence>
<keyword evidence="2" id="KW-0560">Oxidoreductase</keyword>
<feature type="domain" description="Ketoreductase" evidence="3">
    <location>
        <begin position="8"/>
        <end position="210"/>
    </location>
</feature>
<evidence type="ECO:0000313" key="7">
    <source>
        <dbReference type="Proteomes" id="UP000193884"/>
    </source>
</evidence>
<dbReference type="InterPro" id="IPR020904">
    <property type="entry name" value="Sc_DH/Rdtase_CS"/>
</dbReference>
<dbReference type="RefSeq" id="WP_085361679.1">
    <property type="nucleotide sequence ID" value="NZ_JAFBBN010000001.1"/>
</dbReference>
<dbReference type="NCBIfam" id="NF005559">
    <property type="entry name" value="PRK07231.1"/>
    <property type="match status" value="1"/>
</dbReference>
<dbReference type="Proteomes" id="UP000193884">
    <property type="component" value="Unassembled WGS sequence"/>
</dbReference>
<dbReference type="EMBL" id="NAFI01000185">
    <property type="protein sequence ID" value="OSJ04371.1"/>
    <property type="molecule type" value="Genomic_DNA"/>
</dbReference>
<evidence type="ECO:0000313" key="5">
    <source>
        <dbReference type="EMBL" id="OSJ24792.1"/>
    </source>
</evidence>
<dbReference type="InterPro" id="IPR057326">
    <property type="entry name" value="KR_dom"/>
</dbReference>
<gene>
    <name evidence="5" type="ORF">BST63_25600</name>
    <name evidence="4" type="ORF">BSZ18_30315</name>
</gene>
<dbReference type="PANTHER" id="PTHR43639:SF1">
    <property type="entry name" value="SHORT-CHAIN DEHYDROGENASE_REDUCTASE FAMILY PROTEIN"/>
    <property type="match status" value="1"/>
</dbReference>
<protein>
    <submittedName>
        <fullName evidence="4">Short-chain dehydrogenase</fullName>
    </submittedName>
</protein>
<dbReference type="PROSITE" id="PS00061">
    <property type="entry name" value="ADH_SHORT"/>
    <property type="match status" value="1"/>
</dbReference>
<dbReference type="PRINTS" id="PR00081">
    <property type="entry name" value="GDHRDH"/>
</dbReference>
<dbReference type="PANTHER" id="PTHR43639">
    <property type="entry name" value="OXIDOREDUCTASE, SHORT-CHAIN DEHYDROGENASE/REDUCTASE FAMILY (AFU_ORTHOLOGUE AFUA_5G02870)"/>
    <property type="match status" value="1"/>
</dbReference>
<organism evidence="4 6">
    <name type="scientific">Bradyrhizobium canariense</name>
    <dbReference type="NCBI Taxonomy" id="255045"/>
    <lineage>
        <taxon>Bacteria</taxon>
        <taxon>Pseudomonadati</taxon>
        <taxon>Pseudomonadota</taxon>
        <taxon>Alphaproteobacteria</taxon>
        <taxon>Hyphomicrobiales</taxon>
        <taxon>Nitrobacteraceae</taxon>
        <taxon>Bradyrhizobium</taxon>
    </lineage>
</organism>
<dbReference type="Pfam" id="PF13561">
    <property type="entry name" value="adh_short_C2"/>
    <property type="match status" value="1"/>
</dbReference>
<comment type="similarity">
    <text evidence="1">Belongs to the short-chain dehydrogenases/reductases (SDR) family.</text>
</comment>
<dbReference type="Proteomes" id="UP000193553">
    <property type="component" value="Unassembled WGS sequence"/>
</dbReference>
<dbReference type="FunFam" id="3.40.50.720:FF:000084">
    <property type="entry name" value="Short-chain dehydrogenase reductase"/>
    <property type="match status" value="1"/>
</dbReference>
<evidence type="ECO:0000256" key="2">
    <source>
        <dbReference type="ARBA" id="ARBA00023002"/>
    </source>
</evidence>
<dbReference type="PRINTS" id="PR00080">
    <property type="entry name" value="SDRFAMILY"/>
</dbReference>
<evidence type="ECO:0000313" key="6">
    <source>
        <dbReference type="Proteomes" id="UP000193553"/>
    </source>
</evidence>
<dbReference type="AlphaFoldDB" id="A0A1X3GQY8"/>
<evidence type="ECO:0000259" key="3">
    <source>
        <dbReference type="SMART" id="SM00822"/>
    </source>
</evidence>
<keyword evidence="7" id="KW-1185">Reference proteome</keyword>